<name>A0ABX8WBX0_9HYPH</name>
<reference evidence="2 3" key="1">
    <citation type="submission" date="2021-08" db="EMBL/GenBank/DDBJ databases">
        <title>Devosia salina sp. nov., isolated from the South China Sea sediment.</title>
        <authorList>
            <person name="Zhou Z."/>
        </authorList>
    </citation>
    <scope>NUCLEOTIDE SEQUENCE [LARGE SCALE GENOMIC DNA]</scope>
    <source>
        <strain evidence="2 3">SCS-3</strain>
    </source>
</reference>
<evidence type="ECO:0000259" key="1">
    <source>
        <dbReference type="PROSITE" id="PS51819"/>
    </source>
</evidence>
<dbReference type="InterPro" id="IPR029068">
    <property type="entry name" value="Glyas_Bleomycin-R_OHBP_Dase"/>
</dbReference>
<evidence type="ECO:0000313" key="3">
    <source>
        <dbReference type="Proteomes" id="UP000825799"/>
    </source>
</evidence>
<evidence type="ECO:0000313" key="2">
    <source>
        <dbReference type="EMBL" id="QYO76420.1"/>
    </source>
</evidence>
<dbReference type="InterPro" id="IPR004360">
    <property type="entry name" value="Glyas_Fos-R_dOase_dom"/>
</dbReference>
<dbReference type="InterPro" id="IPR052164">
    <property type="entry name" value="Anthracycline_SecMetBiosynth"/>
</dbReference>
<dbReference type="PANTHER" id="PTHR33993">
    <property type="entry name" value="GLYOXALASE-RELATED"/>
    <property type="match status" value="1"/>
</dbReference>
<dbReference type="Pfam" id="PF00903">
    <property type="entry name" value="Glyoxalase"/>
    <property type="match status" value="1"/>
</dbReference>
<feature type="domain" description="VOC" evidence="1">
    <location>
        <begin position="3"/>
        <end position="116"/>
    </location>
</feature>
<keyword evidence="3" id="KW-1185">Reference proteome</keyword>
<dbReference type="Gene3D" id="3.10.180.10">
    <property type="entry name" value="2,3-Dihydroxybiphenyl 1,2-Dioxygenase, domain 1"/>
    <property type="match status" value="1"/>
</dbReference>
<dbReference type="EMBL" id="CP080590">
    <property type="protein sequence ID" value="QYO76420.1"/>
    <property type="molecule type" value="Genomic_DNA"/>
</dbReference>
<dbReference type="RefSeq" id="WP_220304909.1">
    <property type="nucleotide sequence ID" value="NZ_CP080590.1"/>
</dbReference>
<sequence>MPHFVHIDIAADDPQRAAQFYAEVFDWPIIKLDGPIPYWLLGTGQDGTGIGGGIAQRDRPWQSMTPTIEVPSADDYARKITERGGSIIVPKTAMPGVGDLITCKDPEGNVFSILEPAADNAFMPPRGS</sequence>
<organism evidence="2 3">
    <name type="scientific">Devosia salina</name>
    <dbReference type="NCBI Taxonomy" id="2860336"/>
    <lineage>
        <taxon>Bacteria</taxon>
        <taxon>Pseudomonadati</taxon>
        <taxon>Pseudomonadota</taxon>
        <taxon>Alphaproteobacteria</taxon>
        <taxon>Hyphomicrobiales</taxon>
        <taxon>Devosiaceae</taxon>
        <taxon>Devosia</taxon>
    </lineage>
</organism>
<dbReference type="PROSITE" id="PS51819">
    <property type="entry name" value="VOC"/>
    <property type="match status" value="1"/>
</dbReference>
<accession>A0ABX8WBX0</accession>
<protein>
    <submittedName>
        <fullName evidence="2">VOC family protein</fullName>
    </submittedName>
</protein>
<gene>
    <name evidence="2" type="ORF">K1X15_17760</name>
</gene>
<dbReference type="SUPFAM" id="SSF54593">
    <property type="entry name" value="Glyoxalase/Bleomycin resistance protein/Dihydroxybiphenyl dioxygenase"/>
    <property type="match status" value="1"/>
</dbReference>
<dbReference type="Proteomes" id="UP000825799">
    <property type="component" value="Chromosome"/>
</dbReference>
<dbReference type="PANTHER" id="PTHR33993:SF2">
    <property type="entry name" value="VOC DOMAIN-CONTAINING PROTEIN"/>
    <property type="match status" value="1"/>
</dbReference>
<dbReference type="InterPro" id="IPR037523">
    <property type="entry name" value="VOC_core"/>
</dbReference>
<proteinExistence type="predicted"/>